<protein>
    <submittedName>
        <fullName evidence="2">Uncharacterized protein</fullName>
    </submittedName>
</protein>
<keyword evidence="3" id="KW-1185">Reference proteome</keyword>
<keyword evidence="1" id="KW-1133">Transmembrane helix</keyword>
<proteinExistence type="predicted"/>
<evidence type="ECO:0000313" key="3">
    <source>
        <dbReference type="Proteomes" id="UP000662857"/>
    </source>
</evidence>
<dbReference type="Proteomes" id="UP000662857">
    <property type="component" value="Chromosome"/>
</dbReference>
<feature type="transmembrane region" description="Helical" evidence="1">
    <location>
        <begin position="12"/>
        <end position="37"/>
    </location>
</feature>
<keyword evidence="1" id="KW-0812">Transmembrane</keyword>
<sequence>MQSQRWAWTYRYAVPMFVTALIAVLLTSSALVAVLVFERSGAAVAGEECLVGSWRTVSQQEAVPLTEQRLELVGDGPVVEYRADGTGISDHGSGTRQAGGQVVLEMRGHVEFEYEAVDGTFRYLSQTADGGATITVSGIPLEQPLRYVDEPFAYQCEGDTLEFTHEDRDYRAELARAGP</sequence>
<evidence type="ECO:0000256" key="1">
    <source>
        <dbReference type="SAM" id="Phobius"/>
    </source>
</evidence>
<dbReference type="EMBL" id="CP070499">
    <property type="protein sequence ID" value="QSB14807.1"/>
    <property type="molecule type" value="Genomic_DNA"/>
</dbReference>
<dbReference type="KEGG" id="nhy:JQS43_25770"/>
<organism evidence="2 3">
    <name type="scientific">Natronosporangium hydrolyticum</name>
    <dbReference type="NCBI Taxonomy" id="2811111"/>
    <lineage>
        <taxon>Bacteria</taxon>
        <taxon>Bacillati</taxon>
        <taxon>Actinomycetota</taxon>
        <taxon>Actinomycetes</taxon>
        <taxon>Micromonosporales</taxon>
        <taxon>Micromonosporaceae</taxon>
        <taxon>Natronosporangium</taxon>
    </lineage>
</organism>
<accession>A0A895YAN1</accession>
<gene>
    <name evidence="2" type="ORF">JQS43_25770</name>
</gene>
<dbReference type="RefSeq" id="WP_239676965.1">
    <property type="nucleotide sequence ID" value="NZ_CP070499.1"/>
</dbReference>
<name>A0A895YAN1_9ACTN</name>
<keyword evidence="1" id="KW-0472">Membrane</keyword>
<evidence type="ECO:0000313" key="2">
    <source>
        <dbReference type="EMBL" id="QSB14807.1"/>
    </source>
</evidence>
<dbReference type="AlphaFoldDB" id="A0A895YAN1"/>
<reference evidence="2" key="1">
    <citation type="submission" date="2021-02" db="EMBL/GenBank/DDBJ databases">
        <title>Natrosporangium hydrolyticum gen. nov., sp. nov, a haloalkaliphilic actinobacterium from a soda solonchak soil.</title>
        <authorList>
            <person name="Sorokin D.Y."/>
            <person name="Khijniak T.V."/>
            <person name="Zakharycheva A.P."/>
            <person name="Boueva O.V."/>
            <person name="Ariskina E.V."/>
            <person name="Hahnke R.L."/>
            <person name="Bunk B."/>
            <person name="Sproer C."/>
            <person name="Schumann P."/>
            <person name="Evtushenko L.I."/>
            <person name="Kublanov I.V."/>
        </authorList>
    </citation>
    <scope>NUCLEOTIDE SEQUENCE</scope>
    <source>
        <strain evidence="2">DSM 106523</strain>
    </source>
</reference>